<dbReference type="AlphaFoldDB" id="A0A1D2AID4"/>
<feature type="non-terminal residue" evidence="1">
    <location>
        <position position="1"/>
    </location>
</feature>
<proteinExistence type="predicted"/>
<reference evidence="1" key="1">
    <citation type="submission" date="2016-07" db="EMBL/GenBank/DDBJ databases">
        <title>Salivary Glands transcriptome analysis on engorged females of Ornithodoros brasiliensis (Acari:Argasidae).</title>
        <authorList>
            <person name="Simons S.M."/>
            <person name="Carvalho E."/>
            <person name="Junqueira-de-Azevedo I."/>
            <person name="Ho P.L."/>
            <person name="Giovanni D."/>
            <person name="Mendonca R."/>
            <person name="Onofrio V."/>
            <person name="Landulfo G."/>
            <person name="Ramirez D."/>
            <person name="Barros-Battesti D."/>
        </authorList>
    </citation>
    <scope>NUCLEOTIDE SEQUENCE</scope>
    <source>
        <strain evidence="1">Female</strain>
        <tissue evidence="1">Salivary gland</tissue>
    </source>
</reference>
<sequence length="74" mass="8697">ILELWHLSTSVRTLQQEHPWLEYVCEHFSLLTHCHPEHVVLFSSGSANLLSSYTKKAKIPEKHKKWRNSFLKNG</sequence>
<evidence type="ECO:0000313" key="1">
    <source>
        <dbReference type="EMBL" id="JAT78908.1"/>
    </source>
</evidence>
<accession>A0A1D2AID4</accession>
<name>A0A1D2AID4_ORNBR</name>
<dbReference type="EMBL" id="GETE01000818">
    <property type="protein sequence ID" value="JAT78908.1"/>
    <property type="molecule type" value="Transcribed_RNA"/>
</dbReference>
<protein>
    <submittedName>
        <fullName evidence="1">Uncharacterized protein</fullName>
    </submittedName>
</protein>
<organism evidence="1">
    <name type="scientific">Ornithodoros brasiliensis</name>
    <name type="common">Mouro tick</name>
    <dbReference type="NCBI Taxonomy" id="888526"/>
    <lineage>
        <taxon>Eukaryota</taxon>
        <taxon>Metazoa</taxon>
        <taxon>Ecdysozoa</taxon>
        <taxon>Arthropoda</taxon>
        <taxon>Chelicerata</taxon>
        <taxon>Arachnida</taxon>
        <taxon>Acari</taxon>
        <taxon>Parasitiformes</taxon>
        <taxon>Ixodida</taxon>
        <taxon>Ixodoidea</taxon>
        <taxon>Argasidae</taxon>
        <taxon>Ornithodorinae</taxon>
        <taxon>Ornithodoros</taxon>
    </lineage>
</organism>